<name>A0A314ZJL3_PRUYE</name>
<dbReference type="Proteomes" id="UP000250321">
    <property type="component" value="Unassembled WGS sequence"/>
</dbReference>
<keyword evidence="2" id="KW-1185">Reference proteome</keyword>
<sequence>MEASATASSVTTVDSWDRDICGMDTLTEAVGVRDSQEGLPQRLWCLLFGRGALRLYGLACCGLSAPLTARSYKKSIESGVGQR</sequence>
<reference evidence="1 2" key="1">
    <citation type="submission" date="2018-02" db="EMBL/GenBank/DDBJ databases">
        <title>Draft genome of wild Prunus yedoensis var. nudiflora.</title>
        <authorList>
            <person name="Baek S."/>
            <person name="Kim J.-H."/>
            <person name="Choi K."/>
            <person name="Kim G.-B."/>
            <person name="Cho A."/>
            <person name="Jang H."/>
            <person name="Shin C.-H."/>
            <person name="Yu H.-J."/>
            <person name="Mun J.-H."/>
        </authorList>
    </citation>
    <scope>NUCLEOTIDE SEQUENCE [LARGE SCALE GENOMIC DNA]</scope>
    <source>
        <strain evidence="2">cv. Jeju island</strain>
        <tissue evidence="1">Leaf</tissue>
    </source>
</reference>
<evidence type="ECO:0000313" key="2">
    <source>
        <dbReference type="Proteomes" id="UP000250321"/>
    </source>
</evidence>
<comment type="caution">
    <text evidence="1">The sequence shown here is derived from an EMBL/GenBank/DDBJ whole genome shotgun (WGS) entry which is preliminary data.</text>
</comment>
<evidence type="ECO:0000313" key="1">
    <source>
        <dbReference type="EMBL" id="PQQ18317.1"/>
    </source>
</evidence>
<proteinExistence type="predicted"/>
<dbReference type="EMBL" id="PJQY01000111">
    <property type="protein sequence ID" value="PQQ18317.1"/>
    <property type="molecule type" value="Genomic_DNA"/>
</dbReference>
<organism evidence="1 2">
    <name type="scientific">Prunus yedoensis var. nudiflora</name>
    <dbReference type="NCBI Taxonomy" id="2094558"/>
    <lineage>
        <taxon>Eukaryota</taxon>
        <taxon>Viridiplantae</taxon>
        <taxon>Streptophyta</taxon>
        <taxon>Embryophyta</taxon>
        <taxon>Tracheophyta</taxon>
        <taxon>Spermatophyta</taxon>
        <taxon>Magnoliopsida</taxon>
        <taxon>eudicotyledons</taxon>
        <taxon>Gunneridae</taxon>
        <taxon>Pentapetalae</taxon>
        <taxon>rosids</taxon>
        <taxon>fabids</taxon>
        <taxon>Rosales</taxon>
        <taxon>Rosaceae</taxon>
        <taxon>Amygdaloideae</taxon>
        <taxon>Amygdaleae</taxon>
        <taxon>Prunus</taxon>
    </lineage>
</organism>
<gene>
    <name evidence="1" type="ORF">Pyn_08569</name>
</gene>
<accession>A0A314ZJL3</accession>
<dbReference type="AlphaFoldDB" id="A0A314ZJL3"/>
<protein>
    <submittedName>
        <fullName evidence="1">Uncharacterized protein</fullName>
    </submittedName>
</protein>